<keyword evidence="2" id="KW-0812">Transmembrane</keyword>
<dbReference type="RefSeq" id="WP_231328882.1">
    <property type="nucleotide sequence ID" value="NZ_CP059572.1"/>
</dbReference>
<feature type="region of interest" description="Disordered" evidence="1">
    <location>
        <begin position="1"/>
        <end position="29"/>
    </location>
</feature>
<evidence type="ECO:0000313" key="4">
    <source>
        <dbReference type="Proteomes" id="UP001049518"/>
    </source>
</evidence>
<keyword evidence="4" id="KW-1185">Reference proteome</keyword>
<evidence type="ECO:0000256" key="2">
    <source>
        <dbReference type="SAM" id="Phobius"/>
    </source>
</evidence>
<protein>
    <submittedName>
        <fullName evidence="3">Uncharacterized protein</fullName>
    </submittedName>
</protein>
<dbReference type="EMBL" id="CP059572">
    <property type="protein sequence ID" value="QXJ23202.1"/>
    <property type="molecule type" value="Genomic_DNA"/>
</dbReference>
<sequence length="91" mass="9373">MLSAPSAPVVLPPLNAPGAASPEPRPRTVAGESRMTLMSPVAADGGDGTDWAVVLGFVLVAEFGLLWGAACAVLWRRRAAFERAIGEADGE</sequence>
<proteinExistence type="predicted"/>
<reference evidence="3" key="1">
    <citation type="submission" date="2020-07" db="EMBL/GenBank/DDBJ databases">
        <authorList>
            <person name="Tarantini F.S."/>
            <person name="Hong K.W."/>
            <person name="Chan K.G."/>
        </authorList>
    </citation>
    <scope>NUCLEOTIDE SEQUENCE</scope>
    <source>
        <strain evidence="3">32-07</strain>
    </source>
</reference>
<evidence type="ECO:0000256" key="1">
    <source>
        <dbReference type="SAM" id="MobiDB-lite"/>
    </source>
</evidence>
<accession>A0ABX8R0H4</accession>
<feature type="transmembrane region" description="Helical" evidence="2">
    <location>
        <begin position="51"/>
        <end position="75"/>
    </location>
</feature>
<keyword evidence="2" id="KW-0472">Membrane</keyword>
<dbReference type="Proteomes" id="UP001049518">
    <property type="component" value="Chromosome"/>
</dbReference>
<evidence type="ECO:0000313" key="3">
    <source>
        <dbReference type="EMBL" id="QXJ23202.1"/>
    </source>
</evidence>
<name>A0ABX8R0H4_9ACTN</name>
<organism evidence="3 4">
    <name type="scientific">Actinomadura graeca</name>
    <dbReference type="NCBI Taxonomy" id="2750812"/>
    <lineage>
        <taxon>Bacteria</taxon>
        <taxon>Bacillati</taxon>
        <taxon>Actinomycetota</taxon>
        <taxon>Actinomycetes</taxon>
        <taxon>Streptosporangiales</taxon>
        <taxon>Thermomonosporaceae</taxon>
        <taxon>Actinomadura</taxon>
    </lineage>
</organism>
<gene>
    <name evidence="3" type="ORF">AGRA3207_004330</name>
</gene>
<keyword evidence="2" id="KW-1133">Transmembrane helix</keyword>